<feature type="region of interest" description="Disordered" evidence="3">
    <location>
        <begin position="424"/>
        <end position="491"/>
    </location>
</feature>
<feature type="compositionally biased region" description="Gly residues" evidence="3">
    <location>
        <begin position="1"/>
        <end position="13"/>
    </location>
</feature>
<evidence type="ECO:0000256" key="3">
    <source>
        <dbReference type="SAM" id="MobiDB-lite"/>
    </source>
</evidence>
<dbReference type="InterPro" id="IPR004087">
    <property type="entry name" value="KH_dom"/>
</dbReference>
<protein>
    <submittedName>
        <fullName evidence="6">Poly(RC)-binding protein 3</fullName>
    </submittedName>
</protein>
<feature type="domain" description="K Homology" evidence="4">
    <location>
        <begin position="145"/>
        <end position="214"/>
    </location>
</feature>
<evidence type="ECO:0000256" key="1">
    <source>
        <dbReference type="ARBA" id="ARBA00022737"/>
    </source>
</evidence>
<feature type="region of interest" description="Disordered" evidence="3">
    <location>
        <begin position="238"/>
        <end position="332"/>
    </location>
</feature>
<gene>
    <name evidence="5" type="ORF">C1SCF055_LOCUS10994</name>
</gene>
<organism evidence="5">
    <name type="scientific">Cladocopium goreaui</name>
    <dbReference type="NCBI Taxonomy" id="2562237"/>
    <lineage>
        <taxon>Eukaryota</taxon>
        <taxon>Sar</taxon>
        <taxon>Alveolata</taxon>
        <taxon>Dinophyceae</taxon>
        <taxon>Suessiales</taxon>
        <taxon>Symbiodiniaceae</taxon>
        <taxon>Cladocopium</taxon>
    </lineage>
</organism>
<proteinExistence type="predicted"/>
<dbReference type="InterPro" id="IPR004088">
    <property type="entry name" value="KH_dom_type_1"/>
</dbReference>
<dbReference type="OrthoDB" id="441329at2759"/>
<dbReference type="EMBL" id="CAMXCT030000798">
    <property type="protein sequence ID" value="CAL4770688.1"/>
    <property type="molecule type" value="Genomic_DNA"/>
</dbReference>
<accession>A0A9P1FPF8</accession>
<keyword evidence="7" id="KW-1185">Reference proteome</keyword>
<dbReference type="PROSITE" id="PS50084">
    <property type="entry name" value="KH_TYPE_1"/>
    <property type="match status" value="3"/>
</dbReference>
<reference evidence="6 7" key="2">
    <citation type="submission" date="2024-05" db="EMBL/GenBank/DDBJ databases">
        <authorList>
            <person name="Chen Y."/>
            <person name="Shah S."/>
            <person name="Dougan E. K."/>
            <person name="Thang M."/>
            <person name="Chan C."/>
        </authorList>
    </citation>
    <scope>NUCLEOTIDE SEQUENCE [LARGE SCALE GENOMIC DNA]</scope>
</reference>
<feature type="compositionally biased region" description="Acidic residues" evidence="3">
    <location>
        <begin position="476"/>
        <end position="487"/>
    </location>
</feature>
<dbReference type="EMBL" id="CAMXCT020000798">
    <property type="protein sequence ID" value="CAL1136751.1"/>
    <property type="molecule type" value="Genomic_DNA"/>
</dbReference>
<evidence type="ECO:0000313" key="5">
    <source>
        <dbReference type="EMBL" id="CAI3983376.1"/>
    </source>
</evidence>
<dbReference type="AlphaFoldDB" id="A0A9P1FPF8"/>
<evidence type="ECO:0000313" key="6">
    <source>
        <dbReference type="EMBL" id="CAL4770688.1"/>
    </source>
</evidence>
<feature type="compositionally biased region" description="Polar residues" evidence="3">
    <location>
        <begin position="264"/>
        <end position="280"/>
    </location>
</feature>
<dbReference type="Pfam" id="PF00013">
    <property type="entry name" value="KH_1"/>
    <property type="match status" value="2"/>
</dbReference>
<feature type="compositionally biased region" description="Basic and acidic residues" evidence="3">
    <location>
        <begin position="245"/>
        <end position="254"/>
    </location>
</feature>
<feature type="region of interest" description="Disordered" evidence="3">
    <location>
        <begin position="1"/>
        <end position="43"/>
    </location>
</feature>
<comment type="caution">
    <text evidence="5">The sequence shown here is derived from an EMBL/GenBank/DDBJ whole genome shotgun (WGS) entry which is preliminary data.</text>
</comment>
<dbReference type="PANTHER" id="PTHR10288">
    <property type="entry name" value="KH DOMAIN CONTAINING RNA BINDING PROTEIN"/>
    <property type="match status" value="1"/>
</dbReference>
<sequence>MKRGIGSPGGPGFDDGAEPPSKRSHHNSHGHGGYHGRSESLGTNIPRTKHAFKVLITDSLAAGLLGTHGSVKDDIQKETGARLVFSNRNDYFPDTKYRVLGIYADDPNVILDVFSCILPQLVSHGDEERKSQPSGQTDLCGKESGEYIFRFALTRRMQSQIVGSHGSNIKFIRHDSGAKVFVENESVLGHRAGKVIGTPNTILAALRHINDFVQCESEYEEEFYQGFSRIINFYEAQQRGWEPPPEPKDGDKPGGNKRLAGPSGVTTSGVVQGNTKGGKSSQRERGTAPKGGHKKGGGGYNSNSDALKDIVPPPPAVTQSSAAGRHTPKVSTNVGEEVDSLADALESFPSGTVQLQYSLCCEVPASHVGMLVGPGGELIKQAEQASGAKIEIERSKGDQRTMTLVGSLLNVYVAHAMMMSRLKSLNHDEDTAADPKEEEEVREEEDATEEVQEEEEEHHEEDWQDEEEHFEHHDDHDEERDESDEDPDVIREQIAQLQEKLARVLARRGE</sequence>
<dbReference type="SUPFAM" id="SSF54791">
    <property type="entry name" value="Eukaryotic type KH-domain (KH-domain type I)"/>
    <property type="match status" value="3"/>
</dbReference>
<feature type="compositionally biased region" description="Acidic residues" evidence="3">
    <location>
        <begin position="436"/>
        <end position="468"/>
    </location>
</feature>
<feature type="compositionally biased region" description="Basic residues" evidence="3">
    <location>
        <begin position="22"/>
        <end position="34"/>
    </location>
</feature>
<dbReference type="CDD" id="cd00105">
    <property type="entry name" value="KH-I"/>
    <property type="match status" value="2"/>
</dbReference>
<feature type="compositionally biased region" description="Basic and acidic residues" evidence="3">
    <location>
        <begin position="425"/>
        <end position="435"/>
    </location>
</feature>
<keyword evidence="2" id="KW-0694">RNA-binding</keyword>
<dbReference type="Gene3D" id="3.30.310.210">
    <property type="match status" value="1"/>
</dbReference>
<name>A0A9P1FPF8_9DINO</name>
<dbReference type="Proteomes" id="UP001152797">
    <property type="component" value="Unassembled WGS sequence"/>
</dbReference>
<evidence type="ECO:0000313" key="7">
    <source>
        <dbReference type="Proteomes" id="UP001152797"/>
    </source>
</evidence>
<feature type="domain" description="K Homology" evidence="4">
    <location>
        <begin position="355"/>
        <end position="423"/>
    </location>
</feature>
<evidence type="ECO:0000256" key="2">
    <source>
        <dbReference type="PROSITE-ProRule" id="PRU00117"/>
    </source>
</evidence>
<evidence type="ECO:0000259" key="4">
    <source>
        <dbReference type="SMART" id="SM00322"/>
    </source>
</evidence>
<feature type="domain" description="K Homology" evidence="4">
    <location>
        <begin position="48"/>
        <end position="122"/>
    </location>
</feature>
<dbReference type="EMBL" id="CAMXCT010000798">
    <property type="protein sequence ID" value="CAI3983376.1"/>
    <property type="molecule type" value="Genomic_DNA"/>
</dbReference>
<dbReference type="InterPro" id="IPR036612">
    <property type="entry name" value="KH_dom_type_1_sf"/>
</dbReference>
<dbReference type="GO" id="GO:0003723">
    <property type="term" value="F:RNA binding"/>
    <property type="evidence" value="ECO:0007669"/>
    <property type="project" value="UniProtKB-UniRule"/>
</dbReference>
<dbReference type="Gene3D" id="3.30.1370.10">
    <property type="entry name" value="K Homology domain, type 1"/>
    <property type="match status" value="1"/>
</dbReference>
<keyword evidence="1" id="KW-0677">Repeat</keyword>
<reference evidence="5" key="1">
    <citation type="submission" date="2022-10" db="EMBL/GenBank/DDBJ databases">
        <authorList>
            <person name="Chen Y."/>
            <person name="Dougan E. K."/>
            <person name="Chan C."/>
            <person name="Rhodes N."/>
            <person name="Thang M."/>
        </authorList>
    </citation>
    <scope>NUCLEOTIDE SEQUENCE</scope>
</reference>
<dbReference type="SMART" id="SM00322">
    <property type="entry name" value="KH"/>
    <property type="match status" value="3"/>
</dbReference>